<dbReference type="GO" id="GO:0005634">
    <property type="term" value="C:nucleus"/>
    <property type="evidence" value="ECO:0007669"/>
    <property type="project" value="InterPro"/>
</dbReference>
<evidence type="ECO:0000256" key="3">
    <source>
        <dbReference type="ARBA" id="ARBA00022737"/>
    </source>
</evidence>
<dbReference type="SUPFAM" id="SSF54695">
    <property type="entry name" value="POZ domain"/>
    <property type="match status" value="1"/>
</dbReference>
<feature type="region of interest" description="Disordered" evidence="4">
    <location>
        <begin position="253"/>
        <end position="286"/>
    </location>
</feature>
<feature type="domain" description="SBP-type" evidence="6">
    <location>
        <begin position="450"/>
        <end position="527"/>
    </location>
</feature>
<evidence type="ECO:0000259" key="6">
    <source>
        <dbReference type="PROSITE" id="PS51141"/>
    </source>
</evidence>
<dbReference type="InterPro" id="IPR036893">
    <property type="entry name" value="SBP_sf"/>
</dbReference>
<evidence type="ECO:0000256" key="4">
    <source>
        <dbReference type="SAM" id="MobiDB-lite"/>
    </source>
</evidence>
<dbReference type="Pfam" id="PF07707">
    <property type="entry name" value="BACK"/>
    <property type="match status" value="1"/>
</dbReference>
<dbReference type="Pfam" id="PF03110">
    <property type="entry name" value="SBP"/>
    <property type="match status" value="1"/>
</dbReference>
<dbReference type="SUPFAM" id="SSF103612">
    <property type="entry name" value="SBT domain"/>
    <property type="match status" value="1"/>
</dbReference>
<dbReference type="Gene3D" id="1.25.40.420">
    <property type="match status" value="1"/>
</dbReference>
<protein>
    <submittedName>
        <fullName evidence="7">Uncharacterized protein</fullName>
    </submittedName>
</protein>
<dbReference type="PANTHER" id="PTHR45632">
    <property type="entry name" value="LD33804P"/>
    <property type="match status" value="1"/>
</dbReference>
<evidence type="ECO:0000313" key="7">
    <source>
        <dbReference type="EMBL" id="CAD7703009.1"/>
    </source>
</evidence>
<organism evidence="7 8">
    <name type="scientific">Ostreobium quekettii</name>
    <dbReference type="NCBI Taxonomy" id="121088"/>
    <lineage>
        <taxon>Eukaryota</taxon>
        <taxon>Viridiplantae</taxon>
        <taxon>Chlorophyta</taxon>
        <taxon>core chlorophytes</taxon>
        <taxon>Ulvophyceae</taxon>
        <taxon>TCBD clade</taxon>
        <taxon>Bryopsidales</taxon>
        <taxon>Ostreobineae</taxon>
        <taxon>Ostreobiaceae</taxon>
        <taxon>Ostreobium</taxon>
    </lineage>
</organism>
<dbReference type="AlphaFoldDB" id="A0A8S1J6Q4"/>
<dbReference type="InterPro" id="IPR011705">
    <property type="entry name" value="BACK"/>
</dbReference>
<dbReference type="InterPro" id="IPR011333">
    <property type="entry name" value="SKP1/BTB/POZ_sf"/>
</dbReference>
<gene>
    <name evidence="7" type="ORF">OSTQU699_LOCUS8366</name>
</gene>
<dbReference type="Gene3D" id="3.30.710.10">
    <property type="entry name" value="Potassium Channel Kv1.1, Chain A"/>
    <property type="match status" value="1"/>
</dbReference>
<dbReference type="OrthoDB" id="514967at2759"/>
<dbReference type="PROSITE" id="PS50097">
    <property type="entry name" value="BTB"/>
    <property type="match status" value="1"/>
</dbReference>
<dbReference type="PANTHER" id="PTHR45632:SF3">
    <property type="entry name" value="KELCH-LIKE PROTEIN 32"/>
    <property type="match status" value="1"/>
</dbReference>
<dbReference type="Proteomes" id="UP000708148">
    <property type="component" value="Unassembled WGS sequence"/>
</dbReference>
<evidence type="ECO:0000259" key="5">
    <source>
        <dbReference type="PROSITE" id="PS50097"/>
    </source>
</evidence>
<dbReference type="SMART" id="SM00875">
    <property type="entry name" value="BACK"/>
    <property type="match status" value="1"/>
</dbReference>
<dbReference type="InterPro" id="IPR004333">
    <property type="entry name" value="SBP_dom"/>
</dbReference>
<dbReference type="InterPro" id="IPR000210">
    <property type="entry name" value="BTB/POZ_dom"/>
</dbReference>
<dbReference type="GO" id="GO:0003677">
    <property type="term" value="F:DNA binding"/>
    <property type="evidence" value="ECO:0007669"/>
    <property type="project" value="InterPro"/>
</dbReference>
<dbReference type="CDD" id="cd18186">
    <property type="entry name" value="BTB_POZ_ZBTB_KLHL-like"/>
    <property type="match status" value="1"/>
</dbReference>
<name>A0A8S1J6Q4_9CHLO</name>
<accession>A0A8S1J6Q4</accession>
<dbReference type="EMBL" id="CAJHUC010002031">
    <property type="protein sequence ID" value="CAD7703009.1"/>
    <property type="molecule type" value="Genomic_DNA"/>
</dbReference>
<evidence type="ECO:0000256" key="1">
    <source>
        <dbReference type="ARBA" id="ARBA00004906"/>
    </source>
</evidence>
<feature type="domain" description="BTB" evidence="5">
    <location>
        <begin position="39"/>
        <end position="103"/>
    </location>
</feature>
<sequence>MMVGQVDEPWSRAKKACQQEHTSPVFSRLASFCTADRLSDVSLVASCGRRLACHRVVLAAASDLLAQLVTQGEGREVHCPDVDGDTMEAVLRFLYSSESPLTPENATAVLQAARKYGIAPLEALASAFLADELNVQNCCRLFARGESEGLQELRAQCLALAAERWDDVHQTEGFLDLTIDQLKAMLKTPELTGCKEVDLLHAACTWILRDISRVRHLEELLAMINFPQMSVEELQCVQQRLCLKYQQAQDAMEATQAGSKDTHMSDAHPATSNDQEPKMDAGSVAEPNGMAIKPEVIAARSQLEGLMGMLPLLLSLQAGKAGARQVEGSNGELSEKMDKASKVGRRQELLLAQVPQQMAGAPLCGSAVSQPQQQCKAAVAKGAMSGDATSQNSENQAQRQECSDVVSGTCGLQNNADAAKEAKSALQTPEMPIDIARAPATSLNPPRTARCVCQVDGCSNNLTGLRDYHVRYKICDYHLKVSSIMKDGCSQRFCQQCGRFHDLSEFDGSKRSCRSRLMRHNARRRKRLRTETEAFQGALQAARAAIPTMSPHHPLICLVSASPSTTGRGLEVPRSGALAGALLPQAEYLSVLPQVSQALAFAASTGTPMDSILINKLAAPVHQAVDNSLRVVQAAPATDTTAAMPKNDLARSLMGVEGVKEEGAQGVVH</sequence>
<evidence type="ECO:0000313" key="8">
    <source>
        <dbReference type="Proteomes" id="UP000708148"/>
    </source>
</evidence>
<dbReference type="PROSITE" id="PS51141">
    <property type="entry name" value="ZF_SBP"/>
    <property type="match status" value="1"/>
</dbReference>
<keyword evidence="8" id="KW-1185">Reference proteome</keyword>
<reference evidence="7" key="1">
    <citation type="submission" date="2020-12" db="EMBL/GenBank/DDBJ databases">
        <authorList>
            <person name="Iha C."/>
        </authorList>
    </citation>
    <scope>NUCLEOTIDE SEQUENCE</scope>
</reference>
<dbReference type="Pfam" id="PF00651">
    <property type="entry name" value="BTB"/>
    <property type="match status" value="1"/>
</dbReference>
<dbReference type="SMART" id="SM00225">
    <property type="entry name" value="BTB"/>
    <property type="match status" value="1"/>
</dbReference>
<dbReference type="Gene3D" id="4.10.1100.10">
    <property type="entry name" value="Transcription factor, SBP-box domain"/>
    <property type="match status" value="1"/>
</dbReference>
<keyword evidence="2" id="KW-0880">Kelch repeat</keyword>
<keyword evidence="3" id="KW-0677">Repeat</keyword>
<comment type="caution">
    <text evidence="7">The sequence shown here is derived from an EMBL/GenBank/DDBJ whole genome shotgun (WGS) entry which is preliminary data.</text>
</comment>
<evidence type="ECO:0000256" key="2">
    <source>
        <dbReference type="ARBA" id="ARBA00022441"/>
    </source>
</evidence>
<proteinExistence type="predicted"/>
<comment type="pathway">
    <text evidence="1">Protein modification; protein ubiquitination.</text>
</comment>